<dbReference type="InterPro" id="IPR048647">
    <property type="entry name" value="RlmA_N"/>
</dbReference>
<dbReference type="EMBL" id="JBHLZP010001319">
    <property type="protein sequence ID" value="MFB9840727.1"/>
    <property type="molecule type" value="Genomic_DNA"/>
</dbReference>
<feature type="non-terminal residue" evidence="2">
    <location>
        <position position="89"/>
    </location>
</feature>
<proteinExistence type="predicted"/>
<evidence type="ECO:0000313" key="3">
    <source>
        <dbReference type="Proteomes" id="UP001589627"/>
    </source>
</evidence>
<accession>A0ABV5Z286</accession>
<feature type="domain" description="23S rRNA (guanine(745)-N(1))-methyltransferase N-terminal" evidence="1">
    <location>
        <begin position="10"/>
        <end position="44"/>
    </location>
</feature>
<reference evidence="2 3" key="1">
    <citation type="submission" date="2024-09" db="EMBL/GenBank/DDBJ databases">
        <authorList>
            <person name="Sun Q."/>
            <person name="Mori K."/>
        </authorList>
    </citation>
    <scope>NUCLEOTIDE SEQUENCE [LARGE SCALE GENOMIC DNA]</scope>
    <source>
        <strain evidence="2 3">TBRC 0563</strain>
    </source>
</reference>
<dbReference type="Gene3D" id="3.40.50.150">
    <property type="entry name" value="Vaccinia Virus protein VP39"/>
    <property type="match status" value="1"/>
</dbReference>
<dbReference type="GO" id="GO:0008168">
    <property type="term" value="F:methyltransferase activity"/>
    <property type="evidence" value="ECO:0007669"/>
    <property type="project" value="UniProtKB-KW"/>
</dbReference>
<name>A0ABV5Z286_9ACTN</name>
<dbReference type="Pfam" id="PF21302">
    <property type="entry name" value="Zn_ribbon_RlmA"/>
    <property type="match status" value="1"/>
</dbReference>
<evidence type="ECO:0000313" key="2">
    <source>
        <dbReference type="EMBL" id="MFB9840727.1"/>
    </source>
</evidence>
<dbReference type="RefSeq" id="WP_378213936.1">
    <property type="nucleotide sequence ID" value="NZ_JBHLZP010001319.1"/>
</dbReference>
<dbReference type="InterPro" id="IPR029063">
    <property type="entry name" value="SAM-dependent_MTases_sf"/>
</dbReference>
<sequence length="89" mass="9091">MLTDVVSLLRCPVCGADLTLGGRSLRCPARHAFDVARQGYAGLLTGNVRTGTADTAAMVAARAEFLDGGHYAPLAGLVAERAAEHAPAG</sequence>
<gene>
    <name evidence="2" type="ORF">ACFFNX_52285</name>
</gene>
<protein>
    <submittedName>
        <fullName evidence="2">RNA methyltransferase</fullName>
    </submittedName>
</protein>
<comment type="caution">
    <text evidence="2">The sequence shown here is derived from an EMBL/GenBank/DDBJ whole genome shotgun (WGS) entry which is preliminary data.</text>
</comment>
<keyword evidence="2" id="KW-0489">Methyltransferase</keyword>
<dbReference type="Proteomes" id="UP001589627">
    <property type="component" value="Unassembled WGS sequence"/>
</dbReference>
<keyword evidence="2" id="KW-0808">Transferase</keyword>
<dbReference type="GO" id="GO:0032259">
    <property type="term" value="P:methylation"/>
    <property type="evidence" value="ECO:0007669"/>
    <property type="project" value="UniProtKB-KW"/>
</dbReference>
<organism evidence="2 3">
    <name type="scientific">Actinoallomurus acaciae</name>
    <dbReference type="NCBI Taxonomy" id="502577"/>
    <lineage>
        <taxon>Bacteria</taxon>
        <taxon>Bacillati</taxon>
        <taxon>Actinomycetota</taxon>
        <taxon>Actinomycetes</taxon>
        <taxon>Streptosporangiales</taxon>
        <taxon>Thermomonosporaceae</taxon>
        <taxon>Actinoallomurus</taxon>
    </lineage>
</organism>
<keyword evidence="3" id="KW-1185">Reference proteome</keyword>
<evidence type="ECO:0000259" key="1">
    <source>
        <dbReference type="Pfam" id="PF21302"/>
    </source>
</evidence>